<dbReference type="InterPro" id="IPR003439">
    <property type="entry name" value="ABC_transporter-like_ATP-bd"/>
</dbReference>
<dbReference type="GO" id="GO:0005524">
    <property type="term" value="F:ATP binding"/>
    <property type="evidence" value="ECO:0007669"/>
    <property type="project" value="UniProtKB-KW"/>
</dbReference>
<accession>A0ABS0Y7J4</accession>
<reference evidence="10" key="1">
    <citation type="submission" date="2020-12" db="EMBL/GenBank/DDBJ databases">
        <title>Hymenobacter sp.</title>
        <authorList>
            <person name="Kim M.K."/>
        </authorList>
    </citation>
    <scope>NUCLEOTIDE SEQUENCE [LARGE SCALE GENOMIC DNA]</scope>
    <source>
        <strain evidence="10">BT325</strain>
    </source>
</reference>
<evidence type="ECO:0000256" key="5">
    <source>
        <dbReference type="ARBA" id="ARBA00022840"/>
    </source>
</evidence>
<dbReference type="InterPro" id="IPR027417">
    <property type="entry name" value="P-loop_NTPase"/>
</dbReference>
<evidence type="ECO:0000256" key="3">
    <source>
        <dbReference type="ARBA" id="ARBA00022475"/>
    </source>
</evidence>
<dbReference type="PANTHER" id="PTHR43875">
    <property type="entry name" value="MALTODEXTRIN IMPORT ATP-BINDING PROTEIN MSMX"/>
    <property type="match status" value="1"/>
</dbReference>
<dbReference type="SUPFAM" id="SSF50331">
    <property type="entry name" value="MOP-like"/>
    <property type="match status" value="1"/>
</dbReference>
<dbReference type="Gene3D" id="3.40.50.300">
    <property type="entry name" value="P-loop containing nucleotide triphosphate hydrolases"/>
    <property type="match status" value="1"/>
</dbReference>
<organism evidence="9 10">
    <name type="scientific">Microvirga splendida</name>
    <dbReference type="NCBI Taxonomy" id="2795727"/>
    <lineage>
        <taxon>Bacteria</taxon>
        <taxon>Pseudomonadati</taxon>
        <taxon>Pseudomonadota</taxon>
        <taxon>Alphaproteobacteria</taxon>
        <taxon>Hyphomicrobiales</taxon>
        <taxon>Methylobacteriaceae</taxon>
        <taxon>Microvirga</taxon>
    </lineage>
</organism>
<dbReference type="RefSeq" id="WP_199051537.1">
    <property type="nucleotide sequence ID" value="NZ_JAELXT010000044.1"/>
</dbReference>
<evidence type="ECO:0000259" key="8">
    <source>
        <dbReference type="PROSITE" id="PS50893"/>
    </source>
</evidence>
<comment type="caution">
    <text evidence="9">The sequence shown here is derived from an EMBL/GenBank/DDBJ whole genome shotgun (WGS) entry which is preliminary data.</text>
</comment>
<dbReference type="InterPro" id="IPR008995">
    <property type="entry name" value="Mo/tungstate-bd_C_term_dom"/>
</dbReference>
<evidence type="ECO:0000256" key="4">
    <source>
        <dbReference type="ARBA" id="ARBA00022741"/>
    </source>
</evidence>
<dbReference type="PANTHER" id="PTHR43875:SF15">
    <property type="entry name" value="TREHALOSE IMPORT ATP-BINDING PROTEIN SUGC"/>
    <property type="match status" value="1"/>
</dbReference>
<keyword evidence="2" id="KW-0813">Transport</keyword>
<dbReference type="Gene3D" id="2.40.50.100">
    <property type="match status" value="1"/>
</dbReference>
<keyword evidence="6" id="KW-1278">Translocase</keyword>
<dbReference type="Pfam" id="PF00005">
    <property type="entry name" value="ABC_tran"/>
    <property type="match status" value="1"/>
</dbReference>
<evidence type="ECO:0000256" key="7">
    <source>
        <dbReference type="ARBA" id="ARBA00023136"/>
    </source>
</evidence>
<dbReference type="Proteomes" id="UP000620670">
    <property type="component" value="Unassembled WGS sequence"/>
</dbReference>
<keyword evidence="10" id="KW-1185">Reference proteome</keyword>
<dbReference type="InterPro" id="IPR013611">
    <property type="entry name" value="Transp-assoc_OB_typ2"/>
</dbReference>
<dbReference type="Gene3D" id="2.40.50.140">
    <property type="entry name" value="Nucleic acid-binding proteins"/>
    <property type="match status" value="1"/>
</dbReference>
<feature type="domain" description="ABC transporter" evidence="8">
    <location>
        <begin position="4"/>
        <end position="234"/>
    </location>
</feature>
<dbReference type="InterPro" id="IPR017871">
    <property type="entry name" value="ABC_transporter-like_CS"/>
</dbReference>
<protein>
    <submittedName>
        <fullName evidence="9">ABC transporter ATP-binding protein</fullName>
    </submittedName>
</protein>
<dbReference type="Pfam" id="PF08402">
    <property type="entry name" value="TOBE_2"/>
    <property type="match status" value="1"/>
</dbReference>
<dbReference type="InterPro" id="IPR047641">
    <property type="entry name" value="ABC_transpr_MalK/UgpC-like"/>
</dbReference>
<dbReference type="InterPro" id="IPR003593">
    <property type="entry name" value="AAA+_ATPase"/>
</dbReference>
<gene>
    <name evidence="9" type="ORF">JAO75_22970</name>
</gene>
<keyword evidence="7" id="KW-0472">Membrane</keyword>
<dbReference type="SUPFAM" id="SSF52540">
    <property type="entry name" value="P-loop containing nucleoside triphosphate hydrolases"/>
    <property type="match status" value="1"/>
</dbReference>
<comment type="similarity">
    <text evidence="1">Belongs to the ABC transporter superfamily.</text>
</comment>
<evidence type="ECO:0000313" key="10">
    <source>
        <dbReference type="Proteomes" id="UP000620670"/>
    </source>
</evidence>
<dbReference type="PROSITE" id="PS00211">
    <property type="entry name" value="ABC_TRANSPORTER_1"/>
    <property type="match status" value="1"/>
</dbReference>
<evidence type="ECO:0000313" key="9">
    <source>
        <dbReference type="EMBL" id="MBJ6128266.1"/>
    </source>
</evidence>
<keyword evidence="3" id="KW-1003">Cell membrane</keyword>
<evidence type="ECO:0000256" key="2">
    <source>
        <dbReference type="ARBA" id="ARBA00022448"/>
    </source>
</evidence>
<evidence type="ECO:0000256" key="1">
    <source>
        <dbReference type="ARBA" id="ARBA00005417"/>
    </source>
</evidence>
<keyword evidence="4" id="KW-0547">Nucleotide-binding</keyword>
<dbReference type="SMART" id="SM00382">
    <property type="entry name" value="AAA"/>
    <property type="match status" value="1"/>
</dbReference>
<proteinExistence type="inferred from homology"/>
<dbReference type="EMBL" id="JAELXT010000044">
    <property type="protein sequence ID" value="MBJ6128266.1"/>
    <property type="molecule type" value="Genomic_DNA"/>
</dbReference>
<sequence>MADVELSRVSKGWGGTLAVDDISFGVSQGSLVAILGPSGCGKSTTLRLVAGLEETTSGRIMIADRDVTRLPPAKRGISMVFQSYALFPHLTVGENIIFGLKVRNVGRAERDERLKEAAAILGLGALLDRKPSQLSGGQQQRVALGRAIVARSPVCLMDEPLSNLDAQLRVEMRREIRDLQRRLGITMLYVTHDQVEAMTMADQVVLMRGGRIEQDAPPAELYERPATPFVARFIGTPPMNVLPLSAVAGPGSEGLAPPPVSHDPSQLGVGIRPEVVRLNGPGIQARVVAVEYLGADTLIEARIDGHPFIIRRPGRVPTQAGENVTISWSATDLHWFDLSSDRRIH</sequence>
<dbReference type="InterPro" id="IPR012340">
    <property type="entry name" value="NA-bd_OB-fold"/>
</dbReference>
<evidence type="ECO:0000256" key="6">
    <source>
        <dbReference type="ARBA" id="ARBA00022967"/>
    </source>
</evidence>
<dbReference type="PROSITE" id="PS50893">
    <property type="entry name" value="ABC_TRANSPORTER_2"/>
    <property type="match status" value="1"/>
</dbReference>
<keyword evidence="5 9" id="KW-0067">ATP-binding</keyword>
<name>A0ABS0Y7J4_9HYPH</name>